<dbReference type="Gene3D" id="1.20.120.450">
    <property type="entry name" value="dinb family like domain"/>
    <property type="match status" value="1"/>
</dbReference>
<dbReference type="InterPro" id="IPR024344">
    <property type="entry name" value="MDMPI_metal-binding"/>
</dbReference>
<gene>
    <name evidence="2" type="ORF">FHR32_000643</name>
</gene>
<keyword evidence="3" id="KW-1185">Reference proteome</keyword>
<evidence type="ECO:0000313" key="3">
    <source>
        <dbReference type="Proteomes" id="UP000534286"/>
    </source>
</evidence>
<accession>A0A7W7RRK8</accession>
<dbReference type="NCBIfam" id="TIGR03083">
    <property type="entry name" value="maleylpyruvate isomerase family mycothiol-dependent enzyme"/>
    <property type="match status" value="1"/>
</dbReference>
<dbReference type="RefSeq" id="WP_184752817.1">
    <property type="nucleotide sequence ID" value="NZ_BAABEK010000043.1"/>
</dbReference>
<dbReference type="InterPro" id="IPR017517">
    <property type="entry name" value="Maleyloyr_isom"/>
</dbReference>
<feature type="domain" description="Mycothiol-dependent maleylpyruvate isomerase metal-binding" evidence="1">
    <location>
        <begin position="6"/>
        <end position="82"/>
    </location>
</feature>
<dbReference type="SUPFAM" id="SSF109854">
    <property type="entry name" value="DinB/YfiT-like putative metalloenzymes"/>
    <property type="match status" value="1"/>
</dbReference>
<proteinExistence type="predicted"/>
<dbReference type="GO" id="GO:0046872">
    <property type="term" value="F:metal ion binding"/>
    <property type="evidence" value="ECO:0007669"/>
    <property type="project" value="InterPro"/>
</dbReference>
<protein>
    <submittedName>
        <fullName evidence="2">Uncharacterized protein (TIGR03086 family)</fullName>
    </submittedName>
</protein>
<name>A0A7W7RRK8_9ACTN</name>
<organism evidence="2 3">
    <name type="scientific">Streptosporangium album</name>
    <dbReference type="NCBI Taxonomy" id="47479"/>
    <lineage>
        <taxon>Bacteria</taxon>
        <taxon>Bacillati</taxon>
        <taxon>Actinomycetota</taxon>
        <taxon>Actinomycetes</taxon>
        <taxon>Streptosporangiales</taxon>
        <taxon>Streptosporangiaceae</taxon>
        <taxon>Streptosporangium</taxon>
    </lineage>
</organism>
<dbReference type="NCBIfam" id="TIGR03086">
    <property type="entry name" value="TIGR03086 family metal-binding protein"/>
    <property type="match status" value="1"/>
</dbReference>
<dbReference type="EMBL" id="JACHJU010000001">
    <property type="protein sequence ID" value="MBB4936338.1"/>
    <property type="molecule type" value="Genomic_DNA"/>
</dbReference>
<evidence type="ECO:0000313" key="2">
    <source>
        <dbReference type="EMBL" id="MBB4936338.1"/>
    </source>
</evidence>
<dbReference type="AlphaFoldDB" id="A0A7W7RRK8"/>
<dbReference type="Pfam" id="PF11716">
    <property type="entry name" value="MDMPI_N"/>
    <property type="match status" value="1"/>
</dbReference>
<reference evidence="2 3" key="1">
    <citation type="submission" date="2020-08" db="EMBL/GenBank/DDBJ databases">
        <title>Sequencing the genomes of 1000 actinobacteria strains.</title>
        <authorList>
            <person name="Klenk H.-P."/>
        </authorList>
    </citation>
    <scope>NUCLEOTIDE SEQUENCE [LARGE SCALE GENOMIC DNA]</scope>
    <source>
        <strain evidence="2 3">DSM 43023</strain>
    </source>
</reference>
<dbReference type="Proteomes" id="UP000534286">
    <property type="component" value="Unassembled WGS sequence"/>
</dbReference>
<sequence length="177" mass="19053">MNELLSHAVARTAAVVRGIGEEQRGLPTPCADFDVRALLGHLSWAAALFDALARKEQAPPQDDEHTAFESRAVGMVAAWSRPEAFEGDSPTMGMPMAVVFQMGLSDIVIHGWDLARATGQDYEVDAETGETVAAFMRQMAPQGRQMGAFGEELAVPEGVSPFDQALGLSGRDPEWKP</sequence>
<comment type="caution">
    <text evidence="2">The sequence shown here is derived from an EMBL/GenBank/DDBJ whole genome shotgun (WGS) entry which is preliminary data.</text>
</comment>
<evidence type="ECO:0000259" key="1">
    <source>
        <dbReference type="Pfam" id="PF11716"/>
    </source>
</evidence>
<dbReference type="InterPro" id="IPR017520">
    <property type="entry name" value="CHP03086"/>
</dbReference>
<dbReference type="InterPro" id="IPR034660">
    <property type="entry name" value="DinB/YfiT-like"/>
</dbReference>